<dbReference type="Pfam" id="PF13385">
    <property type="entry name" value="Laminin_G_3"/>
    <property type="match status" value="1"/>
</dbReference>
<dbReference type="RefSeq" id="WP_100986906.1">
    <property type="nucleotide sequence ID" value="NZ_CP025096.1"/>
</dbReference>
<dbReference type="KEGG" id="spir:CWM47_05370"/>
<accession>A0A2K8YUQ2</accession>
<sequence>MLSTIKYVAFIILACVQLDSFAQINSQKGLLACFSFDGAAKDITGNGHDGIVKKAELVTNRCGKDKAAYFFDGSSEIELQNPASLATPQYTYALWAKSIQNPQNGEVLVLFSIGSFGGDQNVSNSNNSASNGPCIGWAGWGYNTINNGNSFCLNTQGSAPVSNQWYHVVFTRDNNEKKLYIDGKLMNVAPSNDDAYYGSGVLKAKIGTRNANETQHYFKGVIDDLKIYDRALTMEEVSILYAQQCQSVKIAVPNPICSSQNTTFTAKGVSKAYAPHYQWKVDGSAMVGDDSTFSYNFSSKPVNYTAKITVTVTYQLGCDEPLQATDETTVSIKNCNSTNLKCSQPVKIQSSDFSCNDNKLVFLAKGADKTLSPTYQWQINDANAGGQTMDSSFSQTVVPQTTAYMIKVSVLVNYQKGCSNITSHIRDEAIIEIPKCPDFNQADFFYIPTMFTPNGDGINDTWELFNISSKHLEVSIYNRWGELVFYSDSYTVAWDGKWKGTLLPDGVYAYQIKSADGSVRTGSLMLAK</sequence>
<dbReference type="NCBIfam" id="TIGR04131">
    <property type="entry name" value="Bac_Flav_CTERM"/>
    <property type="match status" value="1"/>
</dbReference>
<dbReference type="SUPFAM" id="SSF49899">
    <property type="entry name" value="Concanavalin A-like lectins/glucanases"/>
    <property type="match status" value="1"/>
</dbReference>
<name>A0A2K8YUQ2_9BACT</name>
<dbReference type="InterPro" id="IPR026341">
    <property type="entry name" value="T9SS_type_B"/>
</dbReference>
<reference evidence="1 2" key="1">
    <citation type="submission" date="2017-11" db="EMBL/GenBank/DDBJ databases">
        <title>Taxonomic description and genome sequences of Spirosoma HA7 sp. nov., isolated from pollen microhabitat of Corylus avellana.</title>
        <authorList>
            <person name="Ambika Manirajan B."/>
            <person name="Suarez C."/>
            <person name="Ratering S."/>
            <person name="Geissler-Plaum R."/>
            <person name="Cardinale M."/>
            <person name="Sylvia S."/>
        </authorList>
    </citation>
    <scope>NUCLEOTIDE SEQUENCE [LARGE SCALE GENOMIC DNA]</scope>
    <source>
        <strain evidence="1 2">HA7</strain>
    </source>
</reference>
<evidence type="ECO:0008006" key="3">
    <source>
        <dbReference type="Google" id="ProtNLM"/>
    </source>
</evidence>
<dbReference type="AlphaFoldDB" id="A0A2K8YUQ2"/>
<keyword evidence="2" id="KW-1185">Reference proteome</keyword>
<dbReference type="GO" id="GO:0005975">
    <property type="term" value="P:carbohydrate metabolic process"/>
    <property type="evidence" value="ECO:0007669"/>
    <property type="project" value="UniProtKB-ARBA"/>
</dbReference>
<proteinExistence type="predicted"/>
<organism evidence="1 2">
    <name type="scientific">Spirosoma pollinicola</name>
    <dbReference type="NCBI Taxonomy" id="2057025"/>
    <lineage>
        <taxon>Bacteria</taxon>
        <taxon>Pseudomonadati</taxon>
        <taxon>Bacteroidota</taxon>
        <taxon>Cytophagia</taxon>
        <taxon>Cytophagales</taxon>
        <taxon>Cytophagaceae</taxon>
        <taxon>Spirosoma</taxon>
    </lineage>
</organism>
<dbReference type="Pfam" id="PF13585">
    <property type="entry name" value="CHU_C"/>
    <property type="match status" value="1"/>
</dbReference>
<protein>
    <recommendedName>
        <fullName evidence="3">LamG-like jellyroll fold domain-containing protein</fullName>
    </recommendedName>
</protein>
<dbReference type="GO" id="GO:0004553">
    <property type="term" value="F:hydrolase activity, hydrolyzing O-glycosyl compounds"/>
    <property type="evidence" value="ECO:0007669"/>
    <property type="project" value="UniProtKB-ARBA"/>
</dbReference>
<dbReference type="Gene3D" id="2.60.120.200">
    <property type="match status" value="1"/>
</dbReference>
<gene>
    <name evidence="1" type="ORF">CWM47_05370</name>
</gene>
<evidence type="ECO:0000313" key="1">
    <source>
        <dbReference type="EMBL" id="AUD01288.1"/>
    </source>
</evidence>
<dbReference type="OrthoDB" id="1490335at2"/>
<dbReference type="EMBL" id="CP025096">
    <property type="protein sequence ID" value="AUD01288.1"/>
    <property type="molecule type" value="Genomic_DNA"/>
</dbReference>
<dbReference type="Proteomes" id="UP000232883">
    <property type="component" value="Chromosome"/>
</dbReference>
<dbReference type="InterPro" id="IPR013320">
    <property type="entry name" value="ConA-like_dom_sf"/>
</dbReference>
<evidence type="ECO:0000313" key="2">
    <source>
        <dbReference type="Proteomes" id="UP000232883"/>
    </source>
</evidence>